<dbReference type="InterPro" id="IPR004175">
    <property type="entry name" value="RNA_CPDase"/>
</dbReference>
<comment type="function">
    <text evidence="2">Hydrolyzes RNA 2',3'-cyclic phosphodiester to an RNA 2'-phosphomonoester.</text>
</comment>
<dbReference type="Pfam" id="PF13563">
    <property type="entry name" value="2_5_RNA_ligase2"/>
    <property type="match status" value="1"/>
</dbReference>
<dbReference type="PANTHER" id="PTHR35561">
    <property type="entry name" value="RNA 2',3'-CYCLIC PHOSPHODIESTERASE"/>
    <property type="match status" value="1"/>
</dbReference>
<proteinExistence type="inferred from homology"/>
<dbReference type="GO" id="GO:0004113">
    <property type="term" value="F:2',3'-cyclic-nucleotide 3'-phosphodiesterase activity"/>
    <property type="evidence" value="ECO:0007669"/>
    <property type="project" value="InterPro"/>
</dbReference>
<organism evidence="3 4">
    <name type="scientific">Rehaibacterium terrae</name>
    <dbReference type="NCBI Taxonomy" id="1341696"/>
    <lineage>
        <taxon>Bacteria</taxon>
        <taxon>Pseudomonadati</taxon>
        <taxon>Pseudomonadota</taxon>
        <taxon>Gammaproteobacteria</taxon>
        <taxon>Lysobacterales</taxon>
        <taxon>Lysobacteraceae</taxon>
        <taxon>Rehaibacterium</taxon>
    </lineage>
</organism>
<reference evidence="3 4" key="1">
    <citation type="submission" date="2020-08" db="EMBL/GenBank/DDBJ databases">
        <title>Genomic Encyclopedia of Type Strains, Phase IV (KMG-IV): sequencing the most valuable type-strain genomes for metagenomic binning, comparative biology and taxonomic classification.</title>
        <authorList>
            <person name="Goeker M."/>
        </authorList>
    </citation>
    <scope>NUCLEOTIDE SEQUENCE [LARGE SCALE GENOMIC DNA]</scope>
    <source>
        <strain evidence="3 4">DSM 25897</strain>
    </source>
</reference>
<dbReference type="AlphaFoldDB" id="A0A7W8DEV1"/>
<dbReference type="Proteomes" id="UP000519004">
    <property type="component" value="Unassembled WGS sequence"/>
</dbReference>
<feature type="short sequence motif" description="HXTX 1" evidence="2">
    <location>
        <begin position="49"/>
        <end position="52"/>
    </location>
</feature>
<dbReference type="InterPro" id="IPR009097">
    <property type="entry name" value="Cyclic_Pdiesterase"/>
</dbReference>
<dbReference type="GO" id="GO:0008664">
    <property type="term" value="F:RNA 2',3'-cyclic 3'-phosphodiesterase activity"/>
    <property type="evidence" value="ECO:0007669"/>
    <property type="project" value="UniProtKB-EC"/>
</dbReference>
<evidence type="ECO:0000256" key="2">
    <source>
        <dbReference type="HAMAP-Rule" id="MF_01940"/>
    </source>
</evidence>
<dbReference type="Gene3D" id="3.90.1140.10">
    <property type="entry name" value="Cyclic phosphodiesterase"/>
    <property type="match status" value="1"/>
</dbReference>
<dbReference type="EC" id="3.1.4.58" evidence="2"/>
<comment type="similarity">
    <text evidence="2">Belongs to the 2H phosphoesterase superfamily. ThpR family.</text>
</comment>
<feature type="short sequence motif" description="HXTX 2" evidence="2">
    <location>
        <begin position="134"/>
        <end position="137"/>
    </location>
</feature>
<feature type="active site" description="Proton acceptor" evidence="2">
    <location>
        <position position="134"/>
    </location>
</feature>
<feature type="active site" description="Proton donor" evidence="2">
    <location>
        <position position="49"/>
    </location>
</feature>
<dbReference type="RefSeq" id="WP_183948411.1">
    <property type="nucleotide sequence ID" value="NZ_JACHHX010000010.1"/>
</dbReference>
<comment type="caution">
    <text evidence="3">The sequence shown here is derived from an EMBL/GenBank/DDBJ whole genome shotgun (WGS) entry which is preliminary data.</text>
</comment>
<dbReference type="HAMAP" id="MF_01940">
    <property type="entry name" value="RNA_CPDase"/>
    <property type="match status" value="1"/>
</dbReference>
<evidence type="ECO:0000256" key="1">
    <source>
        <dbReference type="ARBA" id="ARBA00022801"/>
    </source>
</evidence>
<comment type="catalytic activity">
    <reaction evidence="2">
        <text>a 3'-end 2',3'-cyclophospho-ribonucleotide-RNA + H2O = a 3'-end 2'-phospho-ribonucleotide-RNA + H(+)</text>
        <dbReference type="Rhea" id="RHEA:11828"/>
        <dbReference type="Rhea" id="RHEA-COMP:10464"/>
        <dbReference type="Rhea" id="RHEA-COMP:17353"/>
        <dbReference type="ChEBI" id="CHEBI:15377"/>
        <dbReference type="ChEBI" id="CHEBI:15378"/>
        <dbReference type="ChEBI" id="CHEBI:83064"/>
        <dbReference type="ChEBI" id="CHEBI:173113"/>
        <dbReference type="EC" id="3.1.4.58"/>
    </reaction>
</comment>
<gene>
    <name evidence="3" type="ORF">HNQ58_001647</name>
</gene>
<protein>
    <recommendedName>
        <fullName evidence="2">RNA 2',3'-cyclic phosphodiesterase</fullName>
        <shortName evidence="2">RNA 2',3'-CPDase</shortName>
        <ecNumber evidence="2">3.1.4.58</ecNumber>
    </recommendedName>
</protein>
<dbReference type="PANTHER" id="PTHR35561:SF1">
    <property type="entry name" value="RNA 2',3'-CYCLIC PHOSPHODIESTERASE"/>
    <property type="match status" value="1"/>
</dbReference>
<dbReference type="SUPFAM" id="SSF55144">
    <property type="entry name" value="LigT-like"/>
    <property type="match status" value="1"/>
</dbReference>
<evidence type="ECO:0000313" key="4">
    <source>
        <dbReference type="Proteomes" id="UP000519004"/>
    </source>
</evidence>
<name>A0A7W8DEV1_9GAMM</name>
<dbReference type="GO" id="GO:0016874">
    <property type="term" value="F:ligase activity"/>
    <property type="evidence" value="ECO:0007669"/>
    <property type="project" value="UniProtKB-KW"/>
</dbReference>
<keyword evidence="4" id="KW-1185">Reference proteome</keyword>
<sequence>MQRDAMPRLFLAVAPDAVDRAALVALREALRAALPAAPILRWTADADLHLTLRFFGEATDAQRREIERLAARTAPHHAAMRTALQRIEYWPPAAPRVLVAAFADEPALAALAADLEAGARALGFPAETQRFRPHVTLARAPGKPLARAPVALPPLSLAVSALTLYGPARCRTACNYATLGTWPLAPRPG</sequence>
<keyword evidence="1 2" id="KW-0378">Hydrolase</keyword>
<evidence type="ECO:0000313" key="3">
    <source>
        <dbReference type="EMBL" id="MBB5015739.1"/>
    </source>
</evidence>
<accession>A0A7W8DEV1</accession>
<keyword evidence="3" id="KW-0436">Ligase</keyword>
<dbReference type="NCBIfam" id="TIGR02258">
    <property type="entry name" value="2_5_ligase"/>
    <property type="match status" value="1"/>
</dbReference>
<dbReference type="EMBL" id="JACHHX010000010">
    <property type="protein sequence ID" value="MBB5015739.1"/>
    <property type="molecule type" value="Genomic_DNA"/>
</dbReference>